<dbReference type="GO" id="GO:0009099">
    <property type="term" value="P:L-valine biosynthetic process"/>
    <property type="evidence" value="ECO:0007669"/>
    <property type="project" value="UniProtKB-UniPathway"/>
</dbReference>
<evidence type="ECO:0000256" key="3">
    <source>
        <dbReference type="ARBA" id="ARBA00007812"/>
    </source>
</evidence>
<dbReference type="InterPro" id="IPR012846">
    <property type="entry name" value="Acetolactate_synth_lsu"/>
</dbReference>
<evidence type="ECO:0000256" key="4">
    <source>
        <dbReference type="ARBA" id="ARBA00011631"/>
    </source>
</evidence>
<dbReference type="AlphaFoldDB" id="A0A7L4PFY8"/>
<dbReference type="EC" id="2.2.1.6" evidence="12"/>
<dbReference type="GeneID" id="5054723"/>
<dbReference type="InterPro" id="IPR029035">
    <property type="entry name" value="DHS-like_NAD/FAD-binding_dom"/>
</dbReference>
<dbReference type="GO" id="GO:0009097">
    <property type="term" value="P:isoleucine biosynthetic process"/>
    <property type="evidence" value="ECO:0007669"/>
    <property type="project" value="UniProtKB-UniPathway"/>
</dbReference>
<dbReference type="GO" id="GO:0003984">
    <property type="term" value="F:acetolactate synthase activity"/>
    <property type="evidence" value="ECO:0007669"/>
    <property type="project" value="UniProtKB-EC"/>
</dbReference>
<dbReference type="GO" id="GO:0019164">
    <property type="term" value="F:pyruvate synthase activity"/>
    <property type="evidence" value="ECO:0007669"/>
    <property type="project" value="UniProtKB-ARBA"/>
</dbReference>
<dbReference type="Pfam" id="PF02776">
    <property type="entry name" value="TPP_enzyme_N"/>
    <property type="match status" value="1"/>
</dbReference>
<comment type="catalytic activity">
    <reaction evidence="12">
        <text>2 pyruvate + H(+) = (2S)-2-acetolactate + CO2</text>
        <dbReference type="Rhea" id="RHEA:25249"/>
        <dbReference type="ChEBI" id="CHEBI:15361"/>
        <dbReference type="ChEBI" id="CHEBI:15378"/>
        <dbReference type="ChEBI" id="CHEBI:16526"/>
        <dbReference type="ChEBI" id="CHEBI:58476"/>
        <dbReference type="EC" id="2.2.1.6"/>
    </reaction>
</comment>
<dbReference type="Pfam" id="PF00205">
    <property type="entry name" value="TPP_enzyme_M"/>
    <property type="match status" value="1"/>
</dbReference>
<dbReference type="RefSeq" id="WP_128622297.1">
    <property type="nucleotide sequence ID" value="NZ_JAAVJF010000005.1"/>
</dbReference>
<keyword evidence="7 12" id="KW-0479">Metal-binding</keyword>
<dbReference type="PANTHER" id="PTHR18968:SF13">
    <property type="entry name" value="ACETOLACTATE SYNTHASE CATALYTIC SUBUNIT, MITOCHONDRIAL"/>
    <property type="match status" value="1"/>
</dbReference>
<keyword evidence="8 12" id="KW-0460">Magnesium</keyword>
<evidence type="ECO:0000259" key="14">
    <source>
        <dbReference type="Pfam" id="PF02775"/>
    </source>
</evidence>
<keyword evidence="5 12" id="KW-0028">Amino-acid biosynthesis</keyword>
<comment type="pathway">
    <text evidence="2 12">Amino-acid biosynthesis; L-valine biosynthesis; L-valine from pyruvate: step 1/4.</text>
</comment>
<dbReference type="EMBL" id="JAAVJF010000005">
    <property type="protein sequence ID" value="NYR16356.1"/>
    <property type="molecule type" value="Genomic_DNA"/>
</dbReference>
<dbReference type="InterPro" id="IPR039368">
    <property type="entry name" value="AHAS_TPP"/>
</dbReference>
<dbReference type="InterPro" id="IPR029061">
    <property type="entry name" value="THDP-binding"/>
</dbReference>
<gene>
    <name evidence="16" type="primary">ilvB</name>
    <name evidence="16" type="ORF">HC235_10520</name>
</gene>
<keyword evidence="10 12" id="KW-0100">Branched-chain amino acid biosynthesis</keyword>
<evidence type="ECO:0000313" key="16">
    <source>
        <dbReference type="EMBL" id="NYR16356.1"/>
    </source>
</evidence>
<protein>
    <recommendedName>
        <fullName evidence="12">Acetolactate synthase</fullName>
        <ecNumber evidence="12">2.2.1.6</ecNumber>
    </recommendedName>
</protein>
<evidence type="ECO:0000313" key="17">
    <source>
        <dbReference type="Proteomes" id="UP000554766"/>
    </source>
</evidence>
<evidence type="ECO:0000256" key="8">
    <source>
        <dbReference type="ARBA" id="ARBA00022842"/>
    </source>
</evidence>
<dbReference type="SUPFAM" id="SSF52467">
    <property type="entry name" value="DHS-like NAD/FAD-binding domain"/>
    <property type="match status" value="1"/>
</dbReference>
<evidence type="ECO:0000256" key="1">
    <source>
        <dbReference type="ARBA" id="ARBA00004974"/>
    </source>
</evidence>
<evidence type="ECO:0000256" key="12">
    <source>
        <dbReference type="RuleBase" id="RU003591"/>
    </source>
</evidence>
<comment type="cofactor">
    <cofactor evidence="12">
        <name>thiamine diphosphate</name>
        <dbReference type="ChEBI" id="CHEBI:58937"/>
    </cofactor>
    <text evidence="12">Binds 1 thiamine pyrophosphate per subunit.</text>
</comment>
<comment type="similarity">
    <text evidence="3 12">Belongs to the TPP enzyme family.</text>
</comment>
<dbReference type="InterPro" id="IPR011766">
    <property type="entry name" value="TPP_enzyme_TPP-bd"/>
</dbReference>
<comment type="catalytic activity">
    <reaction evidence="11">
        <text>a 2-oxocarboxylate + 2 oxidized [2Fe-2S]-[ferredoxin] + CoA = an acyl-CoA + 2 reduced [2Fe-2S]-[ferredoxin] + CO2 + H(+)</text>
        <dbReference type="Rhea" id="RHEA:42316"/>
        <dbReference type="Rhea" id="RHEA-COMP:10000"/>
        <dbReference type="Rhea" id="RHEA-COMP:10001"/>
        <dbReference type="ChEBI" id="CHEBI:15378"/>
        <dbReference type="ChEBI" id="CHEBI:16526"/>
        <dbReference type="ChEBI" id="CHEBI:33737"/>
        <dbReference type="ChEBI" id="CHEBI:33738"/>
        <dbReference type="ChEBI" id="CHEBI:35179"/>
        <dbReference type="ChEBI" id="CHEBI:57287"/>
        <dbReference type="ChEBI" id="CHEBI:58342"/>
        <dbReference type="EC" id="1.2.7.11"/>
    </reaction>
</comment>
<dbReference type="UniPathway" id="UPA00049">
    <property type="reaction ID" value="UER00059"/>
</dbReference>
<dbReference type="GO" id="GO:0050660">
    <property type="term" value="F:flavin adenine dinucleotide binding"/>
    <property type="evidence" value="ECO:0007669"/>
    <property type="project" value="InterPro"/>
</dbReference>
<name>A0A7L4PFY8_9CREN</name>
<dbReference type="GO" id="GO:0018491">
    <property type="term" value="F:2-oxobutyrate synthase activity"/>
    <property type="evidence" value="ECO:0007669"/>
    <property type="project" value="UniProtKB-ARBA"/>
</dbReference>
<dbReference type="Pfam" id="PF02775">
    <property type="entry name" value="TPP_enzyme_C"/>
    <property type="match status" value="1"/>
</dbReference>
<dbReference type="PANTHER" id="PTHR18968">
    <property type="entry name" value="THIAMINE PYROPHOSPHATE ENZYMES"/>
    <property type="match status" value="1"/>
</dbReference>
<feature type="domain" description="Thiamine pyrophosphate enzyme central" evidence="13">
    <location>
        <begin position="186"/>
        <end position="323"/>
    </location>
</feature>
<dbReference type="Gene3D" id="3.40.50.970">
    <property type="match status" value="2"/>
</dbReference>
<accession>A0A7L4PFY8</accession>
<keyword evidence="6 12" id="KW-0808">Transferase</keyword>
<dbReference type="NCBIfam" id="TIGR00118">
    <property type="entry name" value="acolac_lg"/>
    <property type="match status" value="1"/>
</dbReference>
<dbReference type="GO" id="GO:0000287">
    <property type="term" value="F:magnesium ion binding"/>
    <property type="evidence" value="ECO:0007669"/>
    <property type="project" value="UniProtKB-UniRule"/>
</dbReference>
<dbReference type="CDD" id="cd07035">
    <property type="entry name" value="TPP_PYR_POX_like"/>
    <property type="match status" value="1"/>
</dbReference>
<reference evidence="16 17" key="1">
    <citation type="journal article" date="2020" name="Nat. Commun.">
        <title>The structures of two archaeal type IV pili illuminate evolutionary relationships.</title>
        <authorList>
            <person name="Wang F."/>
            <person name="Baquero D.P."/>
            <person name="Su Z."/>
            <person name="Beltran L.C."/>
            <person name="Prangishvili D."/>
            <person name="Krupovic M."/>
            <person name="Egelman E.H."/>
        </authorList>
    </citation>
    <scope>NUCLEOTIDE SEQUENCE [LARGE SCALE GENOMIC DNA]</scope>
    <source>
        <strain evidence="16 17">2GA</strain>
    </source>
</reference>
<evidence type="ECO:0000256" key="6">
    <source>
        <dbReference type="ARBA" id="ARBA00022679"/>
    </source>
</evidence>
<sequence>MVQTFKQYRIKHILGITGGSIMALYDALYNQDIQPIMFRHEQGAIHAAEAFARVSGRPAVVAVTSGPGATNLVTGLANAYMDSAPVVAITGQVPTSVFGRDGFQETDILGVVTPITKFAYQVKKAEEAVAAFKTAYEISIIGRPGPTLVDIPRDIQLAAAPDREEKIPVNREKFIPPPPDEDKLRLAAKYLIEARRPVVLVGGGVLWSGATPEVLELSRMLYAPIVSTLPGKAAVPHDYPLYMGPAGMHGRAEADAALANADVILAVGTRFSDRTWGRFKELQESVRSGRVKLIHIDIDKSEIGKNVKPTIGVVADAKEALGTLLKFVDAGAQRDEKFMSWLLEIRKKYEEAMSKVADTSKAFHPWRVLKVLRRAAPRNTITTTGVGSHQMWAEVAWEVFEPGTFITSAGLGTMGFCVPAALGAKLADPTRPVLCIDGDGSFQMTMNNLALVREYDLPIVVTIFDNRALQLVKQWQIYLYKRRIIATEFGKMPDFMKIAEAYDIEGVKPESYDQLEKAVAKALRNNEALIVDLTIDSEEDIVLPWVKPGDWLTSALLPEGVNTKLVYEN</sequence>
<dbReference type="InterPro" id="IPR012001">
    <property type="entry name" value="Thiamin_PyroP_enz_TPP-bd_dom"/>
</dbReference>
<dbReference type="InterPro" id="IPR000399">
    <property type="entry name" value="TPP-bd_CS"/>
</dbReference>
<dbReference type="CDD" id="cd02015">
    <property type="entry name" value="TPP_AHAS"/>
    <property type="match status" value="1"/>
</dbReference>
<dbReference type="InterPro" id="IPR045229">
    <property type="entry name" value="TPP_enz"/>
</dbReference>
<evidence type="ECO:0000256" key="2">
    <source>
        <dbReference type="ARBA" id="ARBA00005025"/>
    </source>
</evidence>
<evidence type="ECO:0000256" key="7">
    <source>
        <dbReference type="ARBA" id="ARBA00022723"/>
    </source>
</evidence>
<comment type="subunit">
    <text evidence="4">Heterodimer composed of an alpha and a beta subunit.</text>
</comment>
<comment type="pathway">
    <text evidence="1 12">Amino-acid biosynthesis; L-isoleucine biosynthesis; L-isoleucine from 2-oxobutanoate: step 1/4.</text>
</comment>
<feature type="domain" description="Thiamine pyrophosphate enzyme N-terminal TPP-binding" evidence="15">
    <location>
        <begin position="1"/>
        <end position="109"/>
    </location>
</feature>
<evidence type="ECO:0000259" key="15">
    <source>
        <dbReference type="Pfam" id="PF02776"/>
    </source>
</evidence>
<dbReference type="UniPathway" id="UPA00047">
    <property type="reaction ID" value="UER00055"/>
</dbReference>
<dbReference type="GO" id="GO:0005948">
    <property type="term" value="C:acetolactate synthase complex"/>
    <property type="evidence" value="ECO:0007669"/>
    <property type="project" value="TreeGrafter"/>
</dbReference>
<organism evidence="16 17">
    <name type="scientific">Pyrobaculum arsenaticum</name>
    <dbReference type="NCBI Taxonomy" id="121277"/>
    <lineage>
        <taxon>Archaea</taxon>
        <taxon>Thermoproteota</taxon>
        <taxon>Thermoprotei</taxon>
        <taxon>Thermoproteales</taxon>
        <taxon>Thermoproteaceae</taxon>
        <taxon>Pyrobaculum</taxon>
    </lineage>
</organism>
<keyword evidence="9 12" id="KW-0786">Thiamine pyrophosphate</keyword>
<comment type="caution">
    <text evidence="16">The sequence shown here is derived from an EMBL/GenBank/DDBJ whole genome shotgun (WGS) entry which is preliminary data.</text>
</comment>
<proteinExistence type="inferred from homology"/>
<evidence type="ECO:0000256" key="11">
    <source>
        <dbReference type="ARBA" id="ARBA00048893"/>
    </source>
</evidence>
<dbReference type="GO" id="GO:0030976">
    <property type="term" value="F:thiamine pyrophosphate binding"/>
    <property type="evidence" value="ECO:0007669"/>
    <property type="project" value="UniProtKB-UniRule"/>
</dbReference>
<dbReference type="Proteomes" id="UP000554766">
    <property type="component" value="Unassembled WGS sequence"/>
</dbReference>
<evidence type="ECO:0000256" key="9">
    <source>
        <dbReference type="ARBA" id="ARBA00023052"/>
    </source>
</evidence>
<evidence type="ECO:0000259" key="13">
    <source>
        <dbReference type="Pfam" id="PF00205"/>
    </source>
</evidence>
<feature type="domain" description="Thiamine pyrophosphate enzyme TPP-binding" evidence="14">
    <location>
        <begin position="385"/>
        <end position="532"/>
    </location>
</feature>
<dbReference type="Gene3D" id="3.40.50.1220">
    <property type="entry name" value="TPP-binding domain"/>
    <property type="match status" value="1"/>
</dbReference>
<evidence type="ECO:0000256" key="10">
    <source>
        <dbReference type="ARBA" id="ARBA00023304"/>
    </source>
</evidence>
<dbReference type="FunFam" id="3.40.50.970:FF:000007">
    <property type="entry name" value="Acetolactate synthase"/>
    <property type="match status" value="1"/>
</dbReference>
<dbReference type="SUPFAM" id="SSF52518">
    <property type="entry name" value="Thiamin diphosphate-binding fold (THDP-binding)"/>
    <property type="match status" value="2"/>
</dbReference>
<comment type="cofactor">
    <cofactor evidence="12">
        <name>Mg(2+)</name>
        <dbReference type="ChEBI" id="CHEBI:18420"/>
    </cofactor>
    <text evidence="12">Binds 1 Mg(2+) ion per subunit.</text>
</comment>
<evidence type="ECO:0000256" key="5">
    <source>
        <dbReference type="ARBA" id="ARBA00022605"/>
    </source>
</evidence>
<keyword evidence="17" id="KW-1185">Reference proteome</keyword>
<dbReference type="PROSITE" id="PS00187">
    <property type="entry name" value="TPP_ENZYMES"/>
    <property type="match status" value="1"/>
</dbReference>
<dbReference type="InterPro" id="IPR012000">
    <property type="entry name" value="Thiamin_PyroP_enz_cen_dom"/>
</dbReference>